<keyword evidence="1" id="KW-1133">Transmembrane helix</keyword>
<feature type="transmembrane region" description="Helical" evidence="1">
    <location>
        <begin position="213"/>
        <end position="232"/>
    </location>
</feature>
<evidence type="ECO:0008006" key="4">
    <source>
        <dbReference type="Google" id="ProtNLM"/>
    </source>
</evidence>
<keyword evidence="1" id="KW-0812">Transmembrane</keyword>
<evidence type="ECO:0000256" key="1">
    <source>
        <dbReference type="SAM" id="Phobius"/>
    </source>
</evidence>
<comment type="caution">
    <text evidence="2">The sequence shown here is derived from an EMBL/GenBank/DDBJ whole genome shotgun (WGS) entry which is preliminary data.</text>
</comment>
<feature type="transmembrane region" description="Helical" evidence="1">
    <location>
        <begin position="331"/>
        <end position="354"/>
    </location>
</feature>
<name>A0ABT1VWY3_9PROT</name>
<accession>A0ABT1VWY3</accession>
<protein>
    <recommendedName>
        <fullName evidence="4">Glycosyltransferase RgtA/B/C/D-like domain-containing protein</fullName>
    </recommendedName>
</protein>
<proteinExistence type="predicted"/>
<feature type="transmembrane region" description="Helical" evidence="1">
    <location>
        <begin position="374"/>
        <end position="393"/>
    </location>
</feature>
<dbReference type="Proteomes" id="UP001524547">
    <property type="component" value="Unassembled WGS sequence"/>
</dbReference>
<dbReference type="RefSeq" id="WP_422919575.1">
    <property type="nucleotide sequence ID" value="NZ_JAMZEJ010000004.1"/>
</dbReference>
<feature type="transmembrane region" description="Helical" evidence="1">
    <location>
        <begin position="87"/>
        <end position="110"/>
    </location>
</feature>
<gene>
    <name evidence="2" type="ORF">NFI88_08360</name>
</gene>
<keyword evidence="3" id="KW-1185">Reference proteome</keyword>
<sequence>MPVRTGRWRAGTIVPALLACAVLILSVRLGSDASWDLRNYHLYDPWAWLHKAPGTDIAPAQRQSFHNPLPDLPGLWLRFRLSRQPSLLDALLAIPDAAALVIGWFIGRTLWPDRVWLPLAALLFGASGAASLPTLGTSMSEMPSACFMLAGLLLLLRVAARGEAPHGHLPAIGLLSGIAVGLKLTQAVFVPAMLLATLAALPLPPRRRVSAMLLVAAGIVPGMLLSGGAWWLHLWRITGNPVFPYRNDLFRSPLVPPLPFGDDRFLPRGLAAHLAQPFRWAFETSATASEIPLRDPRLALALMAMALVALVLLALPVASSGSRRPGPAHRVLLVFLGAAAVLWQLQFSILRYLAPVELLCGFVVLMALDAFGRAVSAFGMAACLLLCATTTVYPKWGRVPPGRDALRILLPPLPPDAIVFLPADEPLAFVATVADPRIRFIGLRNNLLLAGATGVLPDTVRRLASDDRHPAWSLENAGSFAADAGVLAGFGLRRAGKCSPIDTTLTADRLVLCPLQHLGRASSPPV</sequence>
<dbReference type="PROSITE" id="PS51257">
    <property type="entry name" value="PROKAR_LIPOPROTEIN"/>
    <property type="match status" value="1"/>
</dbReference>
<keyword evidence="1" id="KW-0472">Membrane</keyword>
<feature type="transmembrane region" description="Helical" evidence="1">
    <location>
        <begin position="12"/>
        <end position="30"/>
    </location>
</feature>
<feature type="transmembrane region" description="Helical" evidence="1">
    <location>
        <begin position="116"/>
        <end position="135"/>
    </location>
</feature>
<feature type="transmembrane region" description="Helical" evidence="1">
    <location>
        <begin position="298"/>
        <end position="319"/>
    </location>
</feature>
<organism evidence="2 3">
    <name type="scientific">Rhizosaccharibacter radicis</name>
    <dbReference type="NCBI Taxonomy" id="2782605"/>
    <lineage>
        <taxon>Bacteria</taxon>
        <taxon>Pseudomonadati</taxon>
        <taxon>Pseudomonadota</taxon>
        <taxon>Alphaproteobacteria</taxon>
        <taxon>Acetobacterales</taxon>
        <taxon>Acetobacteraceae</taxon>
        <taxon>Rhizosaccharibacter</taxon>
    </lineage>
</organism>
<reference evidence="2 3" key="1">
    <citation type="submission" date="2022-06" db="EMBL/GenBank/DDBJ databases">
        <title>Rhizosaccharibacter gen. nov. sp. nov. KSS12, endophytic bacteria isolated from sugarcane.</title>
        <authorList>
            <person name="Pitiwittayakul N."/>
        </authorList>
    </citation>
    <scope>NUCLEOTIDE SEQUENCE [LARGE SCALE GENOMIC DNA]</scope>
    <source>
        <strain evidence="2 3">KSS12</strain>
    </source>
</reference>
<evidence type="ECO:0000313" key="2">
    <source>
        <dbReference type="EMBL" id="MCQ8240846.1"/>
    </source>
</evidence>
<feature type="transmembrane region" description="Helical" evidence="1">
    <location>
        <begin position="172"/>
        <end position="201"/>
    </location>
</feature>
<dbReference type="EMBL" id="JAMZEJ010000004">
    <property type="protein sequence ID" value="MCQ8240846.1"/>
    <property type="molecule type" value="Genomic_DNA"/>
</dbReference>
<evidence type="ECO:0000313" key="3">
    <source>
        <dbReference type="Proteomes" id="UP001524547"/>
    </source>
</evidence>